<dbReference type="EMBL" id="ML978127">
    <property type="protein sequence ID" value="KAF2097795.1"/>
    <property type="molecule type" value="Genomic_DNA"/>
</dbReference>
<dbReference type="SUPFAM" id="SSF57850">
    <property type="entry name" value="RING/U-box"/>
    <property type="match status" value="1"/>
</dbReference>
<dbReference type="PANTHER" id="PTHR45969">
    <property type="entry name" value="RING ZINC FINGER PROTEIN-RELATED"/>
    <property type="match status" value="1"/>
</dbReference>
<dbReference type="Gene3D" id="3.30.40.10">
    <property type="entry name" value="Zinc/RING finger domain, C3HC4 (zinc finger)"/>
    <property type="match status" value="1"/>
</dbReference>
<dbReference type="CDD" id="cd16448">
    <property type="entry name" value="RING-H2"/>
    <property type="match status" value="1"/>
</dbReference>
<dbReference type="SMART" id="SM00184">
    <property type="entry name" value="RING"/>
    <property type="match status" value="1"/>
</dbReference>
<organism evidence="7 8">
    <name type="scientific">Rhizodiscina lignyota</name>
    <dbReference type="NCBI Taxonomy" id="1504668"/>
    <lineage>
        <taxon>Eukaryota</taxon>
        <taxon>Fungi</taxon>
        <taxon>Dikarya</taxon>
        <taxon>Ascomycota</taxon>
        <taxon>Pezizomycotina</taxon>
        <taxon>Dothideomycetes</taxon>
        <taxon>Pleosporomycetidae</taxon>
        <taxon>Aulographales</taxon>
        <taxon>Rhizodiscinaceae</taxon>
        <taxon>Rhizodiscina</taxon>
    </lineage>
</organism>
<evidence type="ECO:0000256" key="5">
    <source>
        <dbReference type="SAM" id="MobiDB-lite"/>
    </source>
</evidence>
<dbReference type="PROSITE" id="PS50089">
    <property type="entry name" value="ZF_RING_2"/>
    <property type="match status" value="1"/>
</dbReference>
<dbReference type="InterPro" id="IPR001841">
    <property type="entry name" value="Znf_RING"/>
</dbReference>
<evidence type="ECO:0000256" key="4">
    <source>
        <dbReference type="PROSITE-ProRule" id="PRU00175"/>
    </source>
</evidence>
<dbReference type="GO" id="GO:0016567">
    <property type="term" value="P:protein ubiquitination"/>
    <property type="evidence" value="ECO:0007669"/>
    <property type="project" value="TreeGrafter"/>
</dbReference>
<evidence type="ECO:0000256" key="3">
    <source>
        <dbReference type="ARBA" id="ARBA00022833"/>
    </source>
</evidence>
<keyword evidence="3" id="KW-0862">Zinc</keyword>
<keyword evidence="2 4" id="KW-0863">Zinc-finger</keyword>
<accession>A0A9P4M5G1</accession>
<feature type="region of interest" description="Disordered" evidence="5">
    <location>
        <begin position="135"/>
        <end position="166"/>
    </location>
</feature>
<reference evidence="7" key="1">
    <citation type="journal article" date="2020" name="Stud. Mycol.">
        <title>101 Dothideomycetes genomes: a test case for predicting lifestyles and emergence of pathogens.</title>
        <authorList>
            <person name="Haridas S."/>
            <person name="Albert R."/>
            <person name="Binder M."/>
            <person name="Bloem J."/>
            <person name="Labutti K."/>
            <person name="Salamov A."/>
            <person name="Andreopoulos B."/>
            <person name="Baker S."/>
            <person name="Barry K."/>
            <person name="Bills G."/>
            <person name="Bluhm B."/>
            <person name="Cannon C."/>
            <person name="Castanera R."/>
            <person name="Culley D."/>
            <person name="Daum C."/>
            <person name="Ezra D."/>
            <person name="Gonzalez J."/>
            <person name="Henrissat B."/>
            <person name="Kuo A."/>
            <person name="Liang C."/>
            <person name="Lipzen A."/>
            <person name="Lutzoni F."/>
            <person name="Magnuson J."/>
            <person name="Mondo S."/>
            <person name="Nolan M."/>
            <person name="Ohm R."/>
            <person name="Pangilinan J."/>
            <person name="Park H.-J."/>
            <person name="Ramirez L."/>
            <person name="Alfaro M."/>
            <person name="Sun H."/>
            <person name="Tritt A."/>
            <person name="Yoshinaga Y."/>
            <person name="Zwiers L.-H."/>
            <person name="Turgeon B."/>
            <person name="Goodwin S."/>
            <person name="Spatafora J."/>
            <person name="Crous P."/>
            <person name="Grigoriev I."/>
        </authorList>
    </citation>
    <scope>NUCLEOTIDE SEQUENCE</scope>
    <source>
        <strain evidence="7">CBS 133067</strain>
    </source>
</reference>
<evidence type="ECO:0000313" key="7">
    <source>
        <dbReference type="EMBL" id="KAF2097795.1"/>
    </source>
</evidence>
<evidence type="ECO:0000256" key="1">
    <source>
        <dbReference type="ARBA" id="ARBA00022723"/>
    </source>
</evidence>
<dbReference type="Pfam" id="PF13639">
    <property type="entry name" value="zf-RING_2"/>
    <property type="match status" value="1"/>
</dbReference>
<comment type="caution">
    <text evidence="7">The sequence shown here is derived from an EMBL/GenBank/DDBJ whole genome shotgun (WGS) entry which is preliminary data.</text>
</comment>
<dbReference type="OrthoDB" id="3642276at2759"/>
<dbReference type="AlphaFoldDB" id="A0A9P4M5G1"/>
<keyword evidence="1" id="KW-0479">Metal-binding</keyword>
<gene>
    <name evidence="7" type="ORF">NA57DRAFT_76603</name>
</gene>
<keyword evidence="8" id="KW-1185">Reference proteome</keyword>
<feature type="domain" description="RING-type" evidence="6">
    <location>
        <begin position="54"/>
        <end position="98"/>
    </location>
</feature>
<proteinExistence type="predicted"/>
<dbReference type="GO" id="GO:0061630">
    <property type="term" value="F:ubiquitin protein ligase activity"/>
    <property type="evidence" value="ECO:0007669"/>
    <property type="project" value="TreeGrafter"/>
</dbReference>
<evidence type="ECO:0000259" key="6">
    <source>
        <dbReference type="PROSITE" id="PS50089"/>
    </source>
</evidence>
<evidence type="ECO:0000256" key="2">
    <source>
        <dbReference type="ARBA" id="ARBA00022771"/>
    </source>
</evidence>
<dbReference type="GO" id="GO:0008270">
    <property type="term" value="F:zinc ion binding"/>
    <property type="evidence" value="ECO:0007669"/>
    <property type="project" value="UniProtKB-KW"/>
</dbReference>
<sequence>MDGQRRYTDSSHRNADQHRPFLILGNALDRPCFPRANLNAAFTPVFHPWQENACVICLENYNEGDEVMTPPCGHYQHTDCLCEWICNGSTDMACPECRAEMFEEWEKAAIMRERRAAGVPETTYDAADVEFGPFDDMEVDSTADGSMEDGSMEDGSTEDGSSDHNLWEDDEFWEDWHQMIEDAPLDPGFEEGYSHDIEQDESFDAADFISTAANGEIEDIASRSDTHLTSTEWAERSSIICNRISEARDEYVSLTRHEQCALLLRVERIIRNLAELVLREKGGPLTREEFDHELEARPWTVGHVRVGWTMNVEFAEYV</sequence>
<feature type="compositionally biased region" description="Acidic residues" evidence="5">
    <location>
        <begin position="135"/>
        <end position="157"/>
    </location>
</feature>
<protein>
    <recommendedName>
        <fullName evidence="6">RING-type domain-containing protein</fullName>
    </recommendedName>
</protein>
<dbReference type="InterPro" id="IPR013083">
    <property type="entry name" value="Znf_RING/FYVE/PHD"/>
</dbReference>
<evidence type="ECO:0000313" key="8">
    <source>
        <dbReference type="Proteomes" id="UP000799772"/>
    </source>
</evidence>
<dbReference type="PANTHER" id="PTHR45969:SF69">
    <property type="entry name" value="FINGER DOMAIN PROTEIN, PUTATIVE (AFU_ORTHOLOGUE AFUA_3G12190)-RELATED"/>
    <property type="match status" value="1"/>
</dbReference>
<name>A0A9P4M5G1_9PEZI</name>
<dbReference type="Proteomes" id="UP000799772">
    <property type="component" value="Unassembled WGS sequence"/>
</dbReference>